<dbReference type="AlphaFoldDB" id="A0ABD3GUJ9"/>
<reference evidence="1 2" key="1">
    <citation type="submission" date="2024-09" db="EMBL/GenBank/DDBJ databases">
        <title>Chromosome-scale assembly of Riccia sorocarpa.</title>
        <authorList>
            <person name="Paukszto L."/>
        </authorList>
    </citation>
    <scope>NUCLEOTIDE SEQUENCE [LARGE SCALE GENOMIC DNA]</scope>
    <source>
        <strain evidence="1">LP-2024</strain>
        <tissue evidence="1">Aerial parts of the thallus</tissue>
    </source>
</reference>
<dbReference type="Proteomes" id="UP001633002">
    <property type="component" value="Unassembled WGS sequence"/>
</dbReference>
<comment type="caution">
    <text evidence="1">The sequence shown here is derived from an EMBL/GenBank/DDBJ whole genome shotgun (WGS) entry which is preliminary data.</text>
</comment>
<dbReference type="EMBL" id="JBJQOH010000006">
    <property type="protein sequence ID" value="KAL3682628.1"/>
    <property type="molecule type" value="Genomic_DNA"/>
</dbReference>
<keyword evidence="2" id="KW-1185">Reference proteome</keyword>
<organism evidence="1 2">
    <name type="scientific">Riccia sorocarpa</name>
    <dbReference type="NCBI Taxonomy" id="122646"/>
    <lineage>
        <taxon>Eukaryota</taxon>
        <taxon>Viridiplantae</taxon>
        <taxon>Streptophyta</taxon>
        <taxon>Embryophyta</taxon>
        <taxon>Marchantiophyta</taxon>
        <taxon>Marchantiopsida</taxon>
        <taxon>Marchantiidae</taxon>
        <taxon>Marchantiales</taxon>
        <taxon>Ricciaceae</taxon>
        <taxon>Riccia</taxon>
    </lineage>
</organism>
<dbReference type="PANTHER" id="PTHR19446">
    <property type="entry name" value="REVERSE TRANSCRIPTASES"/>
    <property type="match status" value="1"/>
</dbReference>
<proteinExistence type="predicted"/>
<evidence type="ECO:0000313" key="2">
    <source>
        <dbReference type="Proteomes" id="UP001633002"/>
    </source>
</evidence>
<name>A0ABD3GUJ9_9MARC</name>
<protein>
    <recommendedName>
        <fullName evidence="3">Reverse transcriptase domain-containing protein</fullName>
    </recommendedName>
</protein>
<gene>
    <name evidence="1" type="ORF">R1sor_000650</name>
</gene>
<dbReference type="SUPFAM" id="SSF56219">
    <property type="entry name" value="DNase I-like"/>
    <property type="match status" value="1"/>
</dbReference>
<dbReference type="InterPro" id="IPR036691">
    <property type="entry name" value="Endo/exonu/phosph_ase_sf"/>
</dbReference>
<evidence type="ECO:0000313" key="1">
    <source>
        <dbReference type="EMBL" id="KAL3682628.1"/>
    </source>
</evidence>
<sequence length="356" mass="41060">MSRLDRVYISNSGEWIDQIATVQHDSKACTSDHCPVLVDLYLTDARDNNRPWKTYLKVSTEEVKDATTRRKVVAAWRNHPRNVTDPRIKWELAWRRVKLVIKATRREKKETEVSREELEQVLEIRRGKLLLYDSEENKAGYKIAEKMIKDKDIQEAKLWKVRSGVKWISEGDAPTKFFFSVWKLLFIEEGEDSAAVADRGEVLQLVTKRVAAEDNARMEAVPTDIELEDYVQNLAKEKAPGLDGISADVLRELWSEAKTLCKQMIEMVWEDEQLTYSSKKGVIKLLAKNEETCRLTNWRPIALQGITYKLVSKILADRLKPLLPWLVSGQQTGFVPGRSIFDNILSVKFLRDKSPL</sequence>
<evidence type="ECO:0008006" key="3">
    <source>
        <dbReference type="Google" id="ProtNLM"/>
    </source>
</evidence>
<accession>A0ABD3GUJ9</accession>